<dbReference type="EMBL" id="NBXA01000026">
    <property type="protein sequence ID" value="RFA07643.1"/>
    <property type="molecule type" value="Genomic_DNA"/>
</dbReference>
<dbReference type="AlphaFoldDB" id="A0A3E0VDM2"/>
<dbReference type="SUPFAM" id="SSF53720">
    <property type="entry name" value="ALDH-like"/>
    <property type="match status" value="1"/>
</dbReference>
<keyword evidence="1" id="KW-0560">Oxidoreductase</keyword>
<dbReference type="GO" id="GO:0016491">
    <property type="term" value="F:oxidoreductase activity"/>
    <property type="evidence" value="ECO:0007669"/>
    <property type="project" value="UniProtKB-KW"/>
</dbReference>
<sequence length="191" mass="20571">MRNSFVVIGDRLVTVSPQTTTDLGRIADCARIAEQFYRAAECQQNTRPAFVTRAAGEVTISGASPLGSTMIVCAPTCSTAAVAKHVAACLAAGNTVELALFEPPCALLLVLLLILEDVLPESRFRVVSERTGWQITSANPTVVVLTETDAFLNDEPRVRFRDPASSSPTNELVNFYTRSSTVRVPAGRDSR</sequence>
<evidence type="ECO:0000313" key="3">
    <source>
        <dbReference type="Proteomes" id="UP000256709"/>
    </source>
</evidence>
<dbReference type="RefSeq" id="WP_116284182.1">
    <property type="nucleotide sequence ID" value="NZ_NBXA01000026.1"/>
</dbReference>
<reference evidence="2 3" key="1">
    <citation type="submission" date="2017-04" db="EMBL/GenBank/DDBJ databases">
        <title>Comparative genome analysis of Subtercola boreus.</title>
        <authorList>
            <person name="Cho Y.-J."/>
            <person name="Cho A."/>
            <person name="Kim O.-S."/>
            <person name="Lee J.-I."/>
        </authorList>
    </citation>
    <scope>NUCLEOTIDE SEQUENCE [LARGE SCALE GENOMIC DNA]</scope>
    <source>
        <strain evidence="2 3">P27444</strain>
    </source>
</reference>
<dbReference type="Gene3D" id="3.40.605.10">
    <property type="entry name" value="Aldehyde Dehydrogenase, Chain A, domain 1"/>
    <property type="match status" value="1"/>
</dbReference>
<name>A0A3E0VDM2_9MICO</name>
<evidence type="ECO:0000256" key="1">
    <source>
        <dbReference type="ARBA" id="ARBA00023002"/>
    </source>
</evidence>
<evidence type="ECO:0000313" key="2">
    <source>
        <dbReference type="EMBL" id="RFA07643.1"/>
    </source>
</evidence>
<gene>
    <name evidence="2" type="ORF">B7R21_15845</name>
</gene>
<dbReference type="Proteomes" id="UP000256709">
    <property type="component" value="Unassembled WGS sequence"/>
</dbReference>
<organism evidence="2 3">
    <name type="scientific">Subtercola boreus</name>
    <dbReference type="NCBI Taxonomy" id="120213"/>
    <lineage>
        <taxon>Bacteria</taxon>
        <taxon>Bacillati</taxon>
        <taxon>Actinomycetota</taxon>
        <taxon>Actinomycetes</taxon>
        <taxon>Micrococcales</taxon>
        <taxon>Microbacteriaceae</taxon>
        <taxon>Subtercola</taxon>
    </lineage>
</organism>
<proteinExistence type="predicted"/>
<accession>A0A3E0VDM2</accession>
<dbReference type="InterPro" id="IPR016162">
    <property type="entry name" value="Ald_DH_N"/>
</dbReference>
<comment type="caution">
    <text evidence="2">The sequence shown here is derived from an EMBL/GenBank/DDBJ whole genome shotgun (WGS) entry which is preliminary data.</text>
</comment>
<protein>
    <submittedName>
        <fullName evidence="2">Uncharacterized protein</fullName>
    </submittedName>
</protein>
<dbReference type="InterPro" id="IPR016161">
    <property type="entry name" value="Ald_DH/histidinol_DH"/>
</dbReference>